<dbReference type="eggNOG" id="COG0179">
    <property type="taxonomic scope" value="Bacteria"/>
</dbReference>
<dbReference type="SUPFAM" id="SSF56529">
    <property type="entry name" value="FAH"/>
    <property type="match status" value="1"/>
</dbReference>
<dbReference type="EMBL" id="CP008947">
    <property type="protein sequence ID" value="AII07218.1"/>
    <property type="molecule type" value="Genomic_DNA"/>
</dbReference>
<reference evidence="1 2" key="1">
    <citation type="submission" date="2014-07" db="EMBL/GenBank/DDBJ databases">
        <title>Genome Sequence of Rhodococcus opacus Strain R7, a Biodegrader of Mono- and Polycyclic Aromatic Hydrocarbons.</title>
        <authorList>
            <person name="Di Gennaro P."/>
            <person name="Zampolli J."/>
            <person name="Presti I."/>
            <person name="Cappelletti M."/>
            <person name="D'Ursi P."/>
            <person name="Orro A."/>
            <person name="Mezzelani A."/>
            <person name="Milanesi L."/>
        </authorList>
    </citation>
    <scope>NUCLEOTIDE SEQUENCE [LARGE SCALE GENOMIC DNA]</scope>
    <source>
        <strain evidence="1 2">R7</strain>
    </source>
</reference>
<dbReference type="Pfam" id="PF11010">
    <property type="entry name" value="DUF2848"/>
    <property type="match status" value="1"/>
</dbReference>
<dbReference type="GO" id="GO:0003824">
    <property type="term" value="F:catalytic activity"/>
    <property type="evidence" value="ECO:0007669"/>
    <property type="project" value="InterPro"/>
</dbReference>
<accession>A0A076EPR9</accession>
<evidence type="ECO:0000313" key="2">
    <source>
        <dbReference type="Proteomes" id="UP000028488"/>
    </source>
</evidence>
<name>A0A076EPR9_RHOOP</name>
<dbReference type="RefSeq" id="WP_128640403.1">
    <property type="nucleotide sequence ID" value="NZ_CP008947.1"/>
</dbReference>
<evidence type="ECO:0008006" key="3">
    <source>
        <dbReference type="Google" id="ProtNLM"/>
    </source>
</evidence>
<dbReference type="Proteomes" id="UP000028488">
    <property type="component" value="Chromosome"/>
</dbReference>
<proteinExistence type="predicted"/>
<dbReference type="InterPro" id="IPR036663">
    <property type="entry name" value="Fumarylacetoacetase_C_sf"/>
</dbReference>
<organism evidence="1 2">
    <name type="scientific">Rhodococcus opacus</name>
    <name type="common">Nocardia opaca</name>
    <dbReference type="NCBI Taxonomy" id="37919"/>
    <lineage>
        <taxon>Bacteria</taxon>
        <taxon>Bacillati</taxon>
        <taxon>Actinomycetota</taxon>
        <taxon>Actinomycetes</taxon>
        <taxon>Mycobacteriales</taxon>
        <taxon>Nocardiaceae</taxon>
        <taxon>Rhodococcus</taxon>
    </lineage>
</organism>
<protein>
    <recommendedName>
        <fullName evidence="3">DUF2848 domain-containing protein</fullName>
    </recommendedName>
</protein>
<dbReference type="InterPro" id="IPR021269">
    <property type="entry name" value="DUF2848"/>
</dbReference>
<gene>
    <name evidence="1" type="ORF">EP51_22205</name>
</gene>
<dbReference type="AlphaFoldDB" id="A0A076EPR9"/>
<evidence type="ECO:0000313" key="1">
    <source>
        <dbReference type="EMBL" id="AII07218.1"/>
    </source>
</evidence>
<sequence>MTGATTEVLTFETLDSSEILRFGSGRTLVAGYTGRDEAAVQHHIDELAAIGVAPPAQVPMFYPVEIATVTTATQAPVVGTHTSGEVEPVILRHRGRYYLGVGSDHTDRELETVDIGDSKRACPKPVGPAVVEIADWASFDWDACRARSWVDGVLYQDGTLANLRTPQNLLQIFADRLGDTGEDLLCFAGTLPLLDGKFTPGHRWDLELTLPDGRTLAHSYTTEGH</sequence>